<dbReference type="EMBL" id="PEDL01000006">
    <property type="protein sequence ID" value="PHV70941.1"/>
    <property type="molecule type" value="Genomic_DNA"/>
</dbReference>
<protein>
    <submittedName>
        <fullName evidence="1">Uncharacterized protein</fullName>
    </submittedName>
</protein>
<gene>
    <name evidence="1" type="ORF">CS063_07935</name>
</gene>
<keyword evidence="2" id="KW-1185">Reference proteome</keyword>
<reference evidence="1" key="1">
    <citation type="submission" date="2017-10" db="EMBL/GenBank/DDBJ databases">
        <title>Genome sequence of cellulolytic Lachnospiraceae bacterium XHS1971 isolated from hotspring sediment.</title>
        <authorList>
            <person name="Vasudevan G."/>
            <person name="Joshi A.J."/>
            <person name="Hivarkar S."/>
            <person name="Lanjekar V.B."/>
            <person name="Dhakephalkar P.K."/>
            <person name="Dagar S."/>
        </authorList>
    </citation>
    <scope>NUCLEOTIDE SEQUENCE</scope>
    <source>
        <strain evidence="1">XHS1971</strain>
    </source>
</reference>
<evidence type="ECO:0000313" key="2">
    <source>
        <dbReference type="Proteomes" id="UP000224460"/>
    </source>
</evidence>
<accession>A0AC61DDY9</accession>
<proteinExistence type="predicted"/>
<sequence>MNKCCCNNDVKFFAKPNAGICDICHPAENKESPLQQVAMCPPIGEPKLLTMMAPVVFDESGLNLCRTVCLDELTEVGSCDCDKKTNILFSGLCKKDFEDADKIQLQVVDIDFNFVDPCGCRFSEIKPAKNNPNLSRVTLKDIEVTFAVTLIDSYCKVVSQGMMTVRYLGSEHDEGFDPCTNPSCVSLDLYTPYGISYAPENPMGCNKLVPTINFIGFVANQHGVCGCQDMKAFTRFNANNTVQQGISVQALAKVVGYGDSCFAIGLTLYFKVIYFIQYKFQHAGLTVPPKLAPIQESEENSCLDFVCGDLLEPSIQPLEVGTDAKTLGEKEEHCKKGCSCNPCSCSKGCSCNK</sequence>
<dbReference type="Proteomes" id="UP000224460">
    <property type="component" value="Unassembled WGS sequence"/>
</dbReference>
<evidence type="ECO:0000313" key="1">
    <source>
        <dbReference type="EMBL" id="PHV70941.1"/>
    </source>
</evidence>
<comment type="caution">
    <text evidence="1">The sequence shown here is derived from an EMBL/GenBank/DDBJ whole genome shotgun (WGS) entry which is preliminary data.</text>
</comment>
<organism evidence="1 2">
    <name type="scientific">Sporanaerobium hydrogeniformans</name>
    <dbReference type="NCBI Taxonomy" id="3072179"/>
    <lineage>
        <taxon>Bacteria</taxon>
        <taxon>Bacillati</taxon>
        <taxon>Bacillota</taxon>
        <taxon>Clostridia</taxon>
        <taxon>Lachnospirales</taxon>
        <taxon>Lachnospiraceae</taxon>
        <taxon>Sporanaerobium</taxon>
    </lineage>
</organism>
<name>A0AC61DDY9_9FIRM</name>